<dbReference type="Pfam" id="PF08668">
    <property type="entry name" value="HDOD"/>
    <property type="match status" value="1"/>
</dbReference>
<keyword evidence="5" id="KW-1185">Reference proteome</keyword>
<sequence>MRNIIFVDNDSVATRKLKKLLGTMCPEWEIEVTRSGKEALDLMSRSPFDVIVSDLRIQGMNGIELFETVSESYPETVRIIHSEASDLRSTMIVHQFLKKPCSAEAMKNTILRTYKLQELLRKKILRKTVAGIKNLPSLPRLYNMIVEEMQSPDVSLKKVGYLISQDISMSAKILQLVNSAFFALPQKITDPQQASVYIGLETLKSLVLSIHVFSSLTKDAESYGFFPVKMWKHSLKTGKLASDIARSENADRAIVDGAMISGMLHDIGKLIILLEMPKEFIDVMNLVEATGCCPTEAEYSILDTSHAELGAYLLGLWGLPGNVIESVAFHHKPSELIERMFNTPSETIGDDSEITKSKDADIKLQAEEKPATAFTALTAVHIANALTMQGDCSSDTPYFPYVDMSYLKKLGLTDRLPQWVELYEQTKQVSEINIV</sequence>
<dbReference type="PROSITE" id="PS51833">
    <property type="entry name" value="HDOD"/>
    <property type="match status" value="1"/>
</dbReference>
<dbReference type="AlphaFoldDB" id="A0A286TTM7"/>
<evidence type="ECO:0000259" key="2">
    <source>
        <dbReference type="PROSITE" id="PS50110"/>
    </source>
</evidence>
<dbReference type="InterPro" id="IPR011006">
    <property type="entry name" value="CheY-like_superfamily"/>
</dbReference>
<dbReference type="Gene3D" id="1.10.3210.10">
    <property type="entry name" value="Hypothetical protein af1432"/>
    <property type="match status" value="1"/>
</dbReference>
<protein>
    <submittedName>
        <fullName evidence="4">Signal transduction protein</fullName>
    </submittedName>
</protein>
<feature type="domain" description="Response regulatory" evidence="2">
    <location>
        <begin position="3"/>
        <end position="114"/>
    </location>
</feature>
<dbReference type="SUPFAM" id="SSF52172">
    <property type="entry name" value="CheY-like"/>
    <property type="match status" value="1"/>
</dbReference>
<dbReference type="InterPro" id="IPR052340">
    <property type="entry name" value="RNase_Y/CdgJ"/>
</dbReference>
<evidence type="ECO:0000313" key="5">
    <source>
        <dbReference type="Proteomes" id="UP000218542"/>
    </source>
</evidence>
<dbReference type="PANTHER" id="PTHR33525">
    <property type="match status" value="1"/>
</dbReference>
<dbReference type="SMART" id="SM00448">
    <property type="entry name" value="REC"/>
    <property type="match status" value="1"/>
</dbReference>
<dbReference type="Pfam" id="PF00072">
    <property type="entry name" value="Response_reg"/>
    <property type="match status" value="1"/>
</dbReference>
<feature type="domain" description="HDOD" evidence="3">
    <location>
        <begin position="135"/>
        <end position="333"/>
    </location>
</feature>
<dbReference type="Gene3D" id="3.40.50.2300">
    <property type="match status" value="1"/>
</dbReference>
<evidence type="ECO:0000256" key="1">
    <source>
        <dbReference type="PROSITE-ProRule" id="PRU00169"/>
    </source>
</evidence>
<dbReference type="GO" id="GO:0000160">
    <property type="term" value="P:phosphorelay signal transduction system"/>
    <property type="evidence" value="ECO:0007669"/>
    <property type="project" value="InterPro"/>
</dbReference>
<dbReference type="Proteomes" id="UP000218542">
    <property type="component" value="Unassembled WGS sequence"/>
</dbReference>
<dbReference type="OrthoDB" id="9788446at2"/>
<dbReference type="RefSeq" id="WP_096892348.1">
    <property type="nucleotide sequence ID" value="NZ_BAOS01000001.1"/>
</dbReference>
<accession>A0A286TTM7</accession>
<gene>
    <name evidence="4" type="ORF">SCALIN_C01_0142</name>
</gene>
<evidence type="ECO:0000259" key="3">
    <source>
        <dbReference type="PROSITE" id="PS51833"/>
    </source>
</evidence>
<dbReference type="SUPFAM" id="SSF109604">
    <property type="entry name" value="HD-domain/PDEase-like"/>
    <property type="match status" value="1"/>
</dbReference>
<dbReference type="PROSITE" id="PS50110">
    <property type="entry name" value="RESPONSE_REGULATORY"/>
    <property type="match status" value="1"/>
</dbReference>
<dbReference type="InterPro" id="IPR003607">
    <property type="entry name" value="HD/PDEase_dom"/>
</dbReference>
<dbReference type="InterPro" id="IPR001789">
    <property type="entry name" value="Sig_transdc_resp-reg_receiver"/>
</dbReference>
<evidence type="ECO:0000313" key="4">
    <source>
        <dbReference type="EMBL" id="GAX59211.1"/>
    </source>
</evidence>
<name>A0A286TTM7_9BACT</name>
<proteinExistence type="predicted"/>
<feature type="modified residue" description="4-aspartylphosphate" evidence="1">
    <location>
        <position position="54"/>
    </location>
</feature>
<dbReference type="InterPro" id="IPR013976">
    <property type="entry name" value="HDOD"/>
</dbReference>
<keyword evidence="1" id="KW-0597">Phosphoprotein</keyword>
<organism evidence="4 5">
    <name type="scientific">Candidatus Scalindua japonica</name>
    <dbReference type="NCBI Taxonomy" id="1284222"/>
    <lineage>
        <taxon>Bacteria</taxon>
        <taxon>Pseudomonadati</taxon>
        <taxon>Planctomycetota</taxon>
        <taxon>Candidatus Brocadiia</taxon>
        <taxon>Candidatus Brocadiales</taxon>
        <taxon>Candidatus Scalinduaceae</taxon>
        <taxon>Candidatus Scalindua</taxon>
    </lineage>
</organism>
<dbReference type="EMBL" id="BAOS01000001">
    <property type="protein sequence ID" value="GAX59211.1"/>
    <property type="molecule type" value="Genomic_DNA"/>
</dbReference>
<comment type="caution">
    <text evidence="4">The sequence shown here is derived from an EMBL/GenBank/DDBJ whole genome shotgun (WGS) entry which is preliminary data.</text>
</comment>
<dbReference type="PANTHER" id="PTHR33525:SF6">
    <property type="entry name" value="HDOD DOMAIN-CONTAINING PROTEIN"/>
    <property type="match status" value="1"/>
</dbReference>
<reference evidence="5" key="1">
    <citation type="journal article" date="2017" name="Environ. Microbiol. Rep.">
        <title>Genetic Diversity of Marine Anaerobic Ammonium-Oxidizing Bacteria as Revealed by Genomic and Proteomic Analyses of 'Candidatus Scalindua japonica'.</title>
        <authorList>
            <person name="Oshiki M."/>
            <person name="Mizuto K."/>
            <person name="Kimura Z."/>
            <person name="Kindaichi T."/>
            <person name="Satoh H."/>
            <person name="Okabe S."/>
        </authorList>
    </citation>
    <scope>NUCLEOTIDE SEQUENCE [LARGE SCALE GENOMIC DNA]</scope>
    <source>
        <strain evidence="5">husup-a2</strain>
    </source>
</reference>
<dbReference type="CDD" id="cd00077">
    <property type="entry name" value="HDc"/>
    <property type="match status" value="1"/>
</dbReference>